<keyword evidence="2" id="KW-1133">Transmembrane helix</keyword>
<feature type="transmembrane region" description="Helical" evidence="2">
    <location>
        <begin position="6"/>
        <end position="26"/>
    </location>
</feature>
<comment type="caution">
    <text evidence="4">The sequence shown here is derived from an EMBL/GenBank/DDBJ whole genome shotgun (WGS) entry which is preliminary data.</text>
</comment>
<dbReference type="Proteomes" id="UP001516390">
    <property type="component" value="Unassembled WGS sequence"/>
</dbReference>
<sequence>MTAFPWDIVLWALLAVAVGSTVFFVLGRRVGAQAIRQEQIPTAHTVGRKQEGGVAEAPKPPPLPGRSGVEQKATEYGLPQADTQLGQSLVRVGTEVSGFSAEYFLKKAEDIFARTVKAFACADVATLEKVLAPDVLATFRHALEERQKRQEQVHLELRRIERLDYVSAVAAGEGSDVCRLCVRIVSWQVSYCRDEQGTLVEGTEALTEFRDRWSFEQGANGQWKVVATEAE</sequence>
<feature type="domain" description="Tim44-like" evidence="3">
    <location>
        <begin position="85"/>
        <end position="230"/>
    </location>
</feature>
<dbReference type="InterPro" id="IPR007379">
    <property type="entry name" value="Tim44-like_dom"/>
</dbReference>
<protein>
    <submittedName>
        <fullName evidence="4">Transporter</fullName>
    </submittedName>
</protein>
<keyword evidence="2" id="KW-0812">Transmembrane</keyword>
<name>A0ABR5ZLF3_9PROT</name>
<dbReference type="InterPro" id="IPR032710">
    <property type="entry name" value="NTF2-like_dom_sf"/>
</dbReference>
<keyword evidence="2" id="KW-0472">Membrane</keyword>
<evidence type="ECO:0000313" key="5">
    <source>
        <dbReference type="Proteomes" id="UP001516390"/>
    </source>
</evidence>
<dbReference type="EMBL" id="NWUS01000001">
    <property type="protein sequence ID" value="MBA5725162.1"/>
    <property type="molecule type" value="Genomic_DNA"/>
</dbReference>
<dbReference type="RefSeq" id="WP_182081212.1">
    <property type="nucleotide sequence ID" value="NZ_NWUS01000001.1"/>
</dbReference>
<evidence type="ECO:0000256" key="2">
    <source>
        <dbReference type="SAM" id="Phobius"/>
    </source>
</evidence>
<proteinExistence type="predicted"/>
<evidence type="ECO:0000256" key="1">
    <source>
        <dbReference type="SAM" id="MobiDB-lite"/>
    </source>
</evidence>
<evidence type="ECO:0000259" key="3">
    <source>
        <dbReference type="SMART" id="SM00978"/>
    </source>
</evidence>
<accession>A0ABR5ZLF3</accession>
<dbReference type="Pfam" id="PF04280">
    <property type="entry name" value="Tim44"/>
    <property type="match status" value="1"/>
</dbReference>
<dbReference type="SMART" id="SM00978">
    <property type="entry name" value="Tim44"/>
    <property type="match status" value="1"/>
</dbReference>
<organism evidence="4 5">
    <name type="scientific">Bombella favorum</name>
    <dbReference type="NCBI Taxonomy" id="2039164"/>
    <lineage>
        <taxon>Bacteria</taxon>
        <taxon>Pseudomonadati</taxon>
        <taxon>Pseudomonadota</taxon>
        <taxon>Alphaproteobacteria</taxon>
        <taxon>Acetobacterales</taxon>
        <taxon>Acetobacteraceae</taxon>
        <taxon>Bombella</taxon>
    </lineage>
</organism>
<feature type="region of interest" description="Disordered" evidence="1">
    <location>
        <begin position="41"/>
        <end position="70"/>
    </location>
</feature>
<dbReference type="NCBIfam" id="NF033779">
    <property type="entry name" value="Tim44_TimA_adap"/>
    <property type="match status" value="1"/>
</dbReference>
<reference evidence="4 5" key="1">
    <citation type="submission" date="2017-09" db="EMBL/GenBank/DDBJ databases">
        <authorList>
            <person name="Jakob F."/>
        </authorList>
    </citation>
    <scope>NUCLEOTIDE SEQUENCE [LARGE SCALE GENOMIC DNA]</scope>
    <source>
        <strain evidence="4 5">TMW 2.1880</strain>
    </source>
</reference>
<evidence type="ECO:0000313" key="4">
    <source>
        <dbReference type="EMBL" id="MBA5725162.1"/>
    </source>
</evidence>
<dbReference type="Gene3D" id="3.10.450.240">
    <property type="match status" value="1"/>
</dbReference>
<keyword evidence="5" id="KW-1185">Reference proteome</keyword>
<gene>
    <name evidence="4" type="ORF">CPA57_02580</name>
</gene>
<dbReference type="SUPFAM" id="SSF54427">
    <property type="entry name" value="NTF2-like"/>
    <property type="match status" value="1"/>
</dbReference>